<keyword evidence="3" id="KW-1185">Reference proteome</keyword>
<evidence type="ECO:0000256" key="1">
    <source>
        <dbReference type="SAM" id="SignalP"/>
    </source>
</evidence>
<dbReference type="EMBL" id="KV875095">
    <property type="protein sequence ID" value="OIW31627.1"/>
    <property type="molecule type" value="Genomic_DNA"/>
</dbReference>
<evidence type="ECO:0000313" key="3">
    <source>
        <dbReference type="Proteomes" id="UP000182658"/>
    </source>
</evidence>
<reference evidence="2 3" key="1">
    <citation type="submission" date="2016-10" db="EMBL/GenBank/DDBJ databases">
        <title>Draft genome sequence of Coniochaeta ligniaria NRRL30616, a lignocellulolytic fungus for bioabatement of inhibitors in plant biomass hydrolysates.</title>
        <authorList>
            <consortium name="DOE Joint Genome Institute"/>
            <person name="Jimenez D.J."/>
            <person name="Hector R.E."/>
            <person name="Riley R."/>
            <person name="Sun H."/>
            <person name="Grigoriev I.V."/>
            <person name="Van Elsas J.D."/>
            <person name="Nichols N.N."/>
        </authorList>
    </citation>
    <scope>NUCLEOTIDE SEQUENCE [LARGE SCALE GENOMIC DNA]</scope>
    <source>
        <strain evidence="2 3">NRRL 30616</strain>
    </source>
</reference>
<dbReference type="OrthoDB" id="271448at2759"/>
<dbReference type="AlphaFoldDB" id="A0A1J7IWR1"/>
<proteinExistence type="predicted"/>
<organism evidence="2 3">
    <name type="scientific">Coniochaeta ligniaria NRRL 30616</name>
    <dbReference type="NCBI Taxonomy" id="1408157"/>
    <lineage>
        <taxon>Eukaryota</taxon>
        <taxon>Fungi</taxon>
        <taxon>Dikarya</taxon>
        <taxon>Ascomycota</taxon>
        <taxon>Pezizomycotina</taxon>
        <taxon>Sordariomycetes</taxon>
        <taxon>Sordariomycetidae</taxon>
        <taxon>Coniochaetales</taxon>
        <taxon>Coniochaetaceae</taxon>
        <taxon>Coniochaeta</taxon>
    </lineage>
</organism>
<dbReference type="STRING" id="1408157.A0A1J7IWR1"/>
<protein>
    <recommendedName>
        <fullName evidence="4">PA14 domain-containing protein</fullName>
    </recommendedName>
</protein>
<name>A0A1J7IWR1_9PEZI</name>
<gene>
    <name evidence="2" type="ORF">CONLIGDRAFT_641416</name>
</gene>
<accession>A0A1J7IWR1</accession>
<evidence type="ECO:0008006" key="4">
    <source>
        <dbReference type="Google" id="ProtNLM"/>
    </source>
</evidence>
<feature type="signal peptide" evidence="1">
    <location>
        <begin position="1"/>
        <end position="17"/>
    </location>
</feature>
<dbReference type="Proteomes" id="UP000182658">
    <property type="component" value="Unassembled WGS sequence"/>
</dbReference>
<evidence type="ECO:0000313" key="2">
    <source>
        <dbReference type="EMBL" id="OIW31627.1"/>
    </source>
</evidence>
<feature type="chain" id="PRO_5013040738" description="PA14 domain-containing protein" evidence="1">
    <location>
        <begin position="18"/>
        <end position="418"/>
    </location>
</feature>
<sequence>MLAKSSLLLFAAGLAAAKTCSPAAASCALVPSAAISASCSSYLYLTEGLSPASAKIKTTSCTSTVTANPSTVTKVVTTTPKTTVVVGTVTTRTIQETKHRSSTSVTSTIPTTVTTTIVGTETSTTSITDVFTTTTTASETITTTALETIRFRRRGIDRRDPNDDCSCFITATTVVTTTPKAVTETSTSTLPTSTVTSTNKGYTTITVSNVGTTLSFSVTSTAIESTSTTATVPGTFETSITVPATETATLTETATSTLRLPSSAPVGNSGYLQLRPAPNSFNGVSAKYCLSDAAGHLTDSYNSVYDKEQFIVTPEGKLYSITHNAYYRTYDNGGYPQTINWQTDPNFGSTNFHNDPTTLQPDGSTQLLIEVNGAPGTYYKTCIYTAANGNGGTTGLHVNAYLGTAPTDCIETQLWFGN</sequence>
<keyword evidence="1" id="KW-0732">Signal</keyword>
<dbReference type="InParanoid" id="A0A1J7IWR1"/>